<evidence type="ECO:0000313" key="1">
    <source>
        <dbReference type="EnsemblPlants" id="Solyc08g076800.3.1"/>
    </source>
</evidence>
<accession>A0A3Q7HRX2</accession>
<dbReference type="Gramene" id="Solyc08g076800.3.1">
    <property type="protein sequence ID" value="Solyc08g076800.3.1"/>
    <property type="gene ID" value="Solyc08g076800.3"/>
</dbReference>
<name>A0A3Q7HRX2_SOLLC</name>
<organism evidence="1">
    <name type="scientific">Solanum lycopersicum</name>
    <name type="common">Tomato</name>
    <name type="synonym">Lycopersicon esculentum</name>
    <dbReference type="NCBI Taxonomy" id="4081"/>
    <lineage>
        <taxon>Eukaryota</taxon>
        <taxon>Viridiplantae</taxon>
        <taxon>Streptophyta</taxon>
        <taxon>Embryophyta</taxon>
        <taxon>Tracheophyta</taxon>
        <taxon>Spermatophyta</taxon>
        <taxon>Magnoliopsida</taxon>
        <taxon>eudicotyledons</taxon>
        <taxon>Gunneridae</taxon>
        <taxon>Pentapetalae</taxon>
        <taxon>asterids</taxon>
        <taxon>lamiids</taxon>
        <taxon>Solanales</taxon>
        <taxon>Solanaceae</taxon>
        <taxon>Solanoideae</taxon>
        <taxon>Solaneae</taxon>
        <taxon>Solanum</taxon>
        <taxon>Solanum subgen. Lycopersicon</taxon>
    </lineage>
</organism>
<evidence type="ECO:0000313" key="2">
    <source>
        <dbReference type="Proteomes" id="UP000004994"/>
    </source>
</evidence>
<reference evidence="1" key="1">
    <citation type="journal article" date="2012" name="Nature">
        <title>The tomato genome sequence provides insights into fleshy fruit evolution.</title>
        <authorList>
            <consortium name="Tomato Genome Consortium"/>
        </authorList>
    </citation>
    <scope>NUCLEOTIDE SEQUENCE [LARGE SCALE GENOMIC DNA]</scope>
    <source>
        <strain evidence="1">cv. Heinz 1706</strain>
    </source>
</reference>
<keyword evidence="2" id="KW-1185">Reference proteome</keyword>
<dbReference type="Proteomes" id="UP000004994">
    <property type="component" value="Chromosome 8"/>
</dbReference>
<reference evidence="1" key="2">
    <citation type="submission" date="2019-01" db="UniProtKB">
        <authorList>
            <consortium name="EnsemblPlants"/>
        </authorList>
    </citation>
    <scope>IDENTIFICATION</scope>
    <source>
        <strain evidence="1">cv. Heinz 1706</strain>
    </source>
</reference>
<proteinExistence type="predicted"/>
<dbReference type="EnsemblPlants" id="Solyc08g076800.3.1">
    <property type="protein sequence ID" value="Solyc08g076800.3.1"/>
    <property type="gene ID" value="Solyc08g076800.3"/>
</dbReference>
<protein>
    <submittedName>
        <fullName evidence="1">Uncharacterized protein</fullName>
    </submittedName>
</protein>
<sequence>MLNESSNDSFSLMSPPQAILGLRDIRGMSCVIRAIDRYNLDGKHGYMR</sequence>
<dbReference type="AlphaFoldDB" id="A0A3Q7HRX2"/>
<dbReference type="InParanoid" id="A0A3Q7HRX2"/>